<sequence length="170" mass="19070">MLVHANRLSVLSEYHKSAATATDGERIGFTGLEKAEPIALVLEGKSPRGLRSYPTKMFNLVTEIPLKQVQKQIIKVTDTSREAFRLLKALFVCEPHARAVVALGSRKKMEELAQAWERDFQIVWMHSGIGPEKNSLLWLCTCPRSHVTSPSLDTGKNRKNNSEERSMPGK</sequence>
<evidence type="ECO:0000256" key="1">
    <source>
        <dbReference type="SAM" id="MobiDB-lite"/>
    </source>
</evidence>
<dbReference type="KEGG" id="tgb:HG536_0D06200"/>
<evidence type="ECO:0000313" key="3">
    <source>
        <dbReference type="Proteomes" id="UP000515788"/>
    </source>
</evidence>
<feature type="region of interest" description="Disordered" evidence="1">
    <location>
        <begin position="148"/>
        <end position="170"/>
    </location>
</feature>
<evidence type="ECO:0000313" key="2">
    <source>
        <dbReference type="EMBL" id="QLL33097.1"/>
    </source>
</evidence>
<dbReference type="RefSeq" id="XP_037139771.1">
    <property type="nucleotide sequence ID" value="XM_037283875.1"/>
</dbReference>
<dbReference type="AlphaFoldDB" id="A0A7G3ZHW1"/>
<dbReference type="GeneID" id="59326265"/>
<reference evidence="2 3" key="1">
    <citation type="submission" date="2020-06" db="EMBL/GenBank/DDBJ databases">
        <title>The yeast mating-type switching endonuclease HO is a domesticated member of an unorthodox homing genetic element family.</title>
        <authorList>
            <person name="Coughlan A.Y."/>
            <person name="Lombardi L."/>
            <person name="Braun-Galleani S."/>
            <person name="Martos A.R."/>
            <person name="Galeote V."/>
            <person name="Bigey F."/>
            <person name="Dequin S."/>
            <person name="Byrne K.P."/>
            <person name="Wolfe K.H."/>
        </authorList>
    </citation>
    <scope>NUCLEOTIDE SEQUENCE [LARGE SCALE GENOMIC DNA]</scope>
    <source>
        <strain evidence="2 3">CBS764</strain>
    </source>
</reference>
<protein>
    <submittedName>
        <fullName evidence="2">Uncharacterized protein</fullName>
    </submittedName>
</protein>
<dbReference type="OrthoDB" id="4071610at2759"/>
<accession>A0A7G3ZHW1</accession>
<feature type="compositionally biased region" description="Basic and acidic residues" evidence="1">
    <location>
        <begin position="160"/>
        <end position="170"/>
    </location>
</feature>
<dbReference type="EMBL" id="CP059249">
    <property type="protein sequence ID" value="QLL33097.1"/>
    <property type="molecule type" value="Genomic_DNA"/>
</dbReference>
<proteinExistence type="predicted"/>
<gene>
    <name evidence="2" type="ORF">HG536_0D06200</name>
</gene>
<keyword evidence="3" id="KW-1185">Reference proteome</keyword>
<dbReference type="Proteomes" id="UP000515788">
    <property type="component" value="Chromosome 4"/>
</dbReference>
<organism evidence="2 3">
    <name type="scientific">Torulaspora globosa</name>
    <dbReference type="NCBI Taxonomy" id="48254"/>
    <lineage>
        <taxon>Eukaryota</taxon>
        <taxon>Fungi</taxon>
        <taxon>Dikarya</taxon>
        <taxon>Ascomycota</taxon>
        <taxon>Saccharomycotina</taxon>
        <taxon>Saccharomycetes</taxon>
        <taxon>Saccharomycetales</taxon>
        <taxon>Saccharomycetaceae</taxon>
        <taxon>Torulaspora</taxon>
    </lineage>
</organism>
<name>A0A7G3ZHW1_9SACH</name>